<feature type="domain" description="NodB homology" evidence="3">
    <location>
        <begin position="87"/>
        <end position="278"/>
    </location>
</feature>
<evidence type="ECO:0000259" key="3">
    <source>
        <dbReference type="PROSITE" id="PS51677"/>
    </source>
</evidence>
<dbReference type="AlphaFoldDB" id="A0A2Z3RYA3"/>
<keyword evidence="4" id="KW-0119">Carbohydrate metabolism</keyword>
<dbReference type="InterPro" id="IPR002509">
    <property type="entry name" value="NODB_dom"/>
</dbReference>
<proteinExistence type="predicted"/>
<dbReference type="CDD" id="cd10917">
    <property type="entry name" value="CE4_NodB_like_6s_7s"/>
    <property type="match status" value="1"/>
</dbReference>
<dbReference type="InterPro" id="IPR011330">
    <property type="entry name" value="Glyco_hydro/deAcase_b/a-brl"/>
</dbReference>
<dbReference type="PROSITE" id="PS51677">
    <property type="entry name" value="NODB"/>
    <property type="match status" value="1"/>
</dbReference>
<dbReference type="Pfam" id="PF01522">
    <property type="entry name" value="Polysacc_deac_1"/>
    <property type="match status" value="1"/>
</dbReference>
<dbReference type="SUPFAM" id="SSF88713">
    <property type="entry name" value="Glycoside hydrolase/deacetylase"/>
    <property type="match status" value="1"/>
</dbReference>
<keyword evidence="1" id="KW-0479">Metal-binding</keyword>
<dbReference type="EMBL" id="CP023994">
    <property type="protein sequence ID" value="AWR20926.1"/>
    <property type="molecule type" value="Genomic_DNA"/>
</dbReference>
<evidence type="ECO:0000313" key="5">
    <source>
        <dbReference type="Proteomes" id="UP000246894"/>
    </source>
</evidence>
<dbReference type="Proteomes" id="UP000246894">
    <property type="component" value="Chromosome"/>
</dbReference>
<accession>A0A2Z3RYA3</accession>
<evidence type="ECO:0000256" key="1">
    <source>
        <dbReference type="ARBA" id="ARBA00022723"/>
    </source>
</evidence>
<protein>
    <submittedName>
        <fullName evidence="4">Bifunctional xylanase/deacetylase</fullName>
    </submittedName>
</protein>
<reference evidence="4 5" key="1">
    <citation type="submission" date="2017-10" db="EMBL/GenBank/DDBJ databases">
        <title>Genome of an Actinobacterium that displays light-enhanced growth.</title>
        <authorList>
            <person name="Maresca J.A."/>
            <person name="Hempel P."/>
            <person name="Shevchenko O."/>
            <person name="Miller K.J."/>
            <person name="Hahn M.W."/>
        </authorList>
    </citation>
    <scope>NUCLEOTIDE SEQUENCE [LARGE SCALE GENOMIC DNA]</scope>
    <source>
        <strain evidence="4 5">MWH-Mo1</strain>
    </source>
</reference>
<dbReference type="InterPro" id="IPR050248">
    <property type="entry name" value="Polysacc_deacetylase_ArnD"/>
</dbReference>
<dbReference type="RefSeq" id="WP_110232827.1">
    <property type="nucleotide sequence ID" value="NZ_CP023994.1"/>
</dbReference>
<gene>
    <name evidence="4" type="ORF">AURMO_00308</name>
</gene>
<dbReference type="GO" id="GO:0045493">
    <property type="term" value="P:xylan catabolic process"/>
    <property type="evidence" value="ECO:0007669"/>
    <property type="project" value="UniProtKB-KW"/>
</dbReference>
<dbReference type="PANTHER" id="PTHR10587:SF133">
    <property type="entry name" value="CHITIN DEACETYLASE 1-RELATED"/>
    <property type="match status" value="1"/>
</dbReference>
<keyword evidence="2 4" id="KW-0378">Hydrolase</keyword>
<dbReference type="GO" id="GO:0016810">
    <property type="term" value="F:hydrolase activity, acting on carbon-nitrogen (but not peptide) bonds"/>
    <property type="evidence" value="ECO:0007669"/>
    <property type="project" value="InterPro"/>
</dbReference>
<dbReference type="GO" id="GO:0016020">
    <property type="term" value="C:membrane"/>
    <property type="evidence" value="ECO:0007669"/>
    <property type="project" value="TreeGrafter"/>
</dbReference>
<keyword evidence="4" id="KW-0326">Glycosidase</keyword>
<dbReference type="PANTHER" id="PTHR10587">
    <property type="entry name" value="GLYCOSYL TRANSFERASE-RELATED"/>
    <property type="match status" value="1"/>
</dbReference>
<keyword evidence="5" id="KW-1185">Reference proteome</keyword>
<dbReference type="KEGG" id="aum:AURMO_00308"/>
<evidence type="ECO:0000313" key="4">
    <source>
        <dbReference type="EMBL" id="AWR20926.1"/>
    </source>
</evidence>
<sequence length="278" mass="30710">MERRTFLELLAAGVITAATGAAAGIFLPKLIEEKSEFGFGKMGAALPPIAEDVNVYPSAIPIIFEPPRVTQVPVPFGTISSIPHHPGMFALTVDDGISSHVVREYTRFAQETGMRLTFFVTGQYPSWSENIPELRPLVESGQIQMANHTWTHPSLLKVSNGQVSSELGQTHDFLLKNYGVDATPYFRPPFGNHDERIDSVAASLGYTTAVMWHGSLSDAGQITPDQLREFAGKWIGEKRIVIGHANFPAVTECFGYIKDLILERKLQPVTLNDLYLKR</sequence>
<dbReference type="OrthoDB" id="9763050at2"/>
<dbReference type="GO" id="GO:0016798">
    <property type="term" value="F:hydrolase activity, acting on glycosyl bonds"/>
    <property type="evidence" value="ECO:0007669"/>
    <property type="project" value="UniProtKB-KW"/>
</dbReference>
<keyword evidence="4" id="KW-0858">Xylan degradation</keyword>
<dbReference type="GO" id="GO:0046872">
    <property type="term" value="F:metal ion binding"/>
    <property type="evidence" value="ECO:0007669"/>
    <property type="project" value="UniProtKB-KW"/>
</dbReference>
<organism evidence="4 5">
    <name type="scientific">Aurantimicrobium photophilum</name>
    <dbReference type="NCBI Taxonomy" id="1987356"/>
    <lineage>
        <taxon>Bacteria</taxon>
        <taxon>Bacillati</taxon>
        <taxon>Actinomycetota</taxon>
        <taxon>Actinomycetes</taxon>
        <taxon>Micrococcales</taxon>
        <taxon>Microbacteriaceae</taxon>
        <taxon>Aurantimicrobium</taxon>
    </lineage>
</organism>
<evidence type="ECO:0000256" key="2">
    <source>
        <dbReference type="ARBA" id="ARBA00022801"/>
    </source>
</evidence>
<keyword evidence="4" id="KW-0624">Polysaccharide degradation</keyword>
<dbReference type="Gene3D" id="3.20.20.370">
    <property type="entry name" value="Glycoside hydrolase/deacetylase"/>
    <property type="match status" value="1"/>
</dbReference>
<name>A0A2Z3RYA3_9MICO</name>